<dbReference type="Pfam" id="PF12833">
    <property type="entry name" value="HTH_18"/>
    <property type="match status" value="1"/>
</dbReference>
<dbReference type="PROSITE" id="PS00041">
    <property type="entry name" value="HTH_ARAC_FAMILY_1"/>
    <property type="match status" value="1"/>
</dbReference>
<evidence type="ECO:0000313" key="7">
    <source>
        <dbReference type="Proteomes" id="UP000199544"/>
    </source>
</evidence>
<dbReference type="InterPro" id="IPR018062">
    <property type="entry name" value="HTH_AraC-typ_CS"/>
</dbReference>
<dbReference type="Proteomes" id="UP000199544">
    <property type="component" value="Unassembled WGS sequence"/>
</dbReference>
<feature type="compositionally biased region" description="Basic and acidic residues" evidence="4">
    <location>
        <begin position="287"/>
        <end position="304"/>
    </location>
</feature>
<dbReference type="SMART" id="SM00342">
    <property type="entry name" value="HTH_ARAC"/>
    <property type="match status" value="1"/>
</dbReference>
<dbReference type="SUPFAM" id="SSF46689">
    <property type="entry name" value="Homeodomain-like"/>
    <property type="match status" value="2"/>
</dbReference>
<name>A0A1G9YBP7_9BACL</name>
<gene>
    <name evidence="6" type="ORF">SAMN04488137_3329</name>
</gene>
<evidence type="ECO:0000256" key="4">
    <source>
        <dbReference type="SAM" id="MobiDB-lite"/>
    </source>
</evidence>
<dbReference type="Gene3D" id="2.60.120.280">
    <property type="entry name" value="Regulatory protein AraC"/>
    <property type="match status" value="1"/>
</dbReference>
<dbReference type="InterPro" id="IPR003313">
    <property type="entry name" value="AraC-bd"/>
</dbReference>
<keyword evidence="7" id="KW-1185">Reference proteome</keyword>
<reference evidence="7" key="1">
    <citation type="submission" date="2016-10" db="EMBL/GenBank/DDBJ databases">
        <authorList>
            <person name="Varghese N."/>
            <person name="Submissions S."/>
        </authorList>
    </citation>
    <scope>NUCLEOTIDE SEQUENCE [LARGE SCALE GENOMIC DNA]</scope>
    <source>
        <strain evidence="7">CGMCC 1.6854</strain>
    </source>
</reference>
<feature type="domain" description="HTH araC/xylS-type" evidence="5">
    <location>
        <begin position="177"/>
        <end position="274"/>
    </location>
</feature>
<dbReference type="OrthoDB" id="9780667at2"/>
<dbReference type="STRING" id="459525.SAMN04488137_3329"/>
<keyword evidence="2 6" id="KW-0238">DNA-binding</keyword>
<dbReference type="InterPro" id="IPR037923">
    <property type="entry name" value="HTH-like"/>
</dbReference>
<keyword evidence="1" id="KW-0805">Transcription regulation</keyword>
<dbReference type="EMBL" id="FNHW01000001">
    <property type="protein sequence ID" value="SDN06544.1"/>
    <property type="molecule type" value="Genomic_DNA"/>
</dbReference>
<evidence type="ECO:0000313" key="6">
    <source>
        <dbReference type="EMBL" id="SDN06544.1"/>
    </source>
</evidence>
<accession>A0A1G9YBP7</accession>
<protein>
    <submittedName>
        <fullName evidence="6">AraC-type DNA-binding protein</fullName>
    </submittedName>
</protein>
<dbReference type="PROSITE" id="PS01124">
    <property type="entry name" value="HTH_ARAC_FAMILY_2"/>
    <property type="match status" value="1"/>
</dbReference>
<feature type="region of interest" description="Disordered" evidence="4">
    <location>
        <begin position="277"/>
        <end position="304"/>
    </location>
</feature>
<dbReference type="Pfam" id="PF02311">
    <property type="entry name" value="AraC_binding"/>
    <property type="match status" value="1"/>
</dbReference>
<dbReference type="RefSeq" id="WP_090236078.1">
    <property type="nucleotide sequence ID" value="NZ_FNHW01000001.1"/>
</dbReference>
<evidence type="ECO:0000256" key="3">
    <source>
        <dbReference type="ARBA" id="ARBA00023163"/>
    </source>
</evidence>
<evidence type="ECO:0000256" key="1">
    <source>
        <dbReference type="ARBA" id="ARBA00023015"/>
    </source>
</evidence>
<dbReference type="SUPFAM" id="SSF51215">
    <property type="entry name" value="Regulatory protein AraC"/>
    <property type="match status" value="1"/>
</dbReference>
<dbReference type="PANTHER" id="PTHR43280:SF28">
    <property type="entry name" value="HTH-TYPE TRANSCRIPTIONAL ACTIVATOR RHAS"/>
    <property type="match status" value="1"/>
</dbReference>
<dbReference type="PANTHER" id="PTHR43280">
    <property type="entry name" value="ARAC-FAMILY TRANSCRIPTIONAL REGULATOR"/>
    <property type="match status" value="1"/>
</dbReference>
<evidence type="ECO:0000256" key="2">
    <source>
        <dbReference type="ARBA" id="ARBA00023125"/>
    </source>
</evidence>
<dbReference type="AlphaFoldDB" id="A0A1G9YBP7"/>
<dbReference type="InterPro" id="IPR018060">
    <property type="entry name" value="HTH_AraC"/>
</dbReference>
<evidence type="ECO:0000259" key="5">
    <source>
        <dbReference type="PROSITE" id="PS01124"/>
    </source>
</evidence>
<dbReference type="GO" id="GO:0003700">
    <property type="term" value="F:DNA-binding transcription factor activity"/>
    <property type="evidence" value="ECO:0007669"/>
    <property type="project" value="InterPro"/>
</dbReference>
<dbReference type="Gene3D" id="1.10.10.60">
    <property type="entry name" value="Homeodomain-like"/>
    <property type="match status" value="2"/>
</dbReference>
<organism evidence="6 7">
    <name type="scientific">Fictibacillus solisalsi</name>
    <dbReference type="NCBI Taxonomy" id="459525"/>
    <lineage>
        <taxon>Bacteria</taxon>
        <taxon>Bacillati</taxon>
        <taxon>Bacillota</taxon>
        <taxon>Bacilli</taxon>
        <taxon>Bacillales</taxon>
        <taxon>Fictibacillaceae</taxon>
        <taxon>Fictibacillus</taxon>
    </lineage>
</organism>
<dbReference type="InterPro" id="IPR009057">
    <property type="entry name" value="Homeodomain-like_sf"/>
</dbReference>
<sequence length="304" mass="35461">MKNMQHTNFWKKYMTNAQLDLSIARYTKVPVTWAEGSYVPEFNKLYFIMEGEGFVKVNGKIYYPKPGDLYLLPAGSTQAYGTLNGHNTFGKYWCHFSSKVNDAHLFQIIHAPVFIQPDNPELLIQKFKQLVFYSEKGDLSSSFRIHSILFEIMADFIEESNEIYFNFRTVPSFEKMEKVLQYIESYLHDSLSVEDLARIAGFHPNYFISVFKRYTGLSPIQFINRQRMERAKHLLVFTDQSVSGIADSLGLEVSYFSRMFREQLGFSPKNYREMISRSGATSTPKKLRMDTEPDYFKDKTDLPE</sequence>
<keyword evidence="3" id="KW-0804">Transcription</keyword>
<dbReference type="GO" id="GO:0043565">
    <property type="term" value="F:sequence-specific DNA binding"/>
    <property type="evidence" value="ECO:0007669"/>
    <property type="project" value="InterPro"/>
</dbReference>
<proteinExistence type="predicted"/>